<feature type="region of interest" description="Disordered" evidence="1">
    <location>
        <begin position="91"/>
        <end position="110"/>
    </location>
</feature>
<evidence type="ECO:0000313" key="3">
    <source>
        <dbReference type="EMBL" id="KAK3915802.1"/>
    </source>
</evidence>
<dbReference type="AlphaFoldDB" id="A0AAE1LF31"/>
<dbReference type="Proteomes" id="UP001219518">
    <property type="component" value="Unassembled WGS sequence"/>
</dbReference>
<comment type="caution">
    <text evidence="3">The sequence shown here is derived from an EMBL/GenBank/DDBJ whole genome shotgun (WGS) entry which is preliminary data.</text>
</comment>
<keyword evidence="4" id="KW-1185">Reference proteome</keyword>
<feature type="non-terminal residue" evidence="3">
    <location>
        <position position="1"/>
    </location>
</feature>
<feature type="compositionally biased region" description="Low complexity" evidence="1">
    <location>
        <begin position="120"/>
        <end position="134"/>
    </location>
</feature>
<proteinExistence type="predicted"/>
<feature type="region of interest" description="Disordered" evidence="1">
    <location>
        <begin position="120"/>
        <end position="169"/>
    </location>
</feature>
<evidence type="ECO:0000313" key="4">
    <source>
        <dbReference type="Proteomes" id="UP001219518"/>
    </source>
</evidence>
<organism evidence="3 4">
    <name type="scientific">Frankliniella fusca</name>
    <dbReference type="NCBI Taxonomy" id="407009"/>
    <lineage>
        <taxon>Eukaryota</taxon>
        <taxon>Metazoa</taxon>
        <taxon>Ecdysozoa</taxon>
        <taxon>Arthropoda</taxon>
        <taxon>Hexapoda</taxon>
        <taxon>Insecta</taxon>
        <taxon>Pterygota</taxon>
        <taxon>Neoptera</taxon>
        <taxon>Paraneoptera</taxon>
        <taxon>Thysanoptera</taxon>
        <taxon>Terebrantia</taxon>
        <taxon>Thripoidea</taxon>
        <taxon>Thripidae</taxon>
        <taxon>Frankliniella</taxon>
    </lineage>
</organism>
<accession>A0AAE1LF31</accession>
<name>A0AAE1LF31_9NEOP</name>
<gene>
    <name evidence="2" type="ORF">KUF71_020559</name>
    <name evidence="3" type="ORF">KUF71_025082</name>
</gene>
<sequence length="197" mass="21626">MVATERTETSSLAYHTIPHAVPRFPSGPTSARCLPAGRRLGWHQGTPRPHASPRLTGGTRASASPARAMASVEEMVVQPTVLARITGRTSPTQLGHVQLPGRQRTRSRRALPQVTRRLARAPAQAAPRSAHARLSSCGQDRRAWPVSPQKKQAPRRAASQRSRRGVRERALERTLQLVGARRREVLPLQVLLVLGVR</sequence>
<dbReference type="EMBL" id="JAHWGI010000200">
    <property type="protein sequence ID" value="KAK3910854.1"/>
    <property type="molecule type" value="Genomic_DNA"/>
</dbReference>
<evidence type="ECO:0000313" key="2">
    <source>
        <dbReference type="EMBL" id="KAK3910854.1"/>
    </source>
</evidence>
<dbReference type="EMBL" id="JAHWGI010000465">
    <property type="protein sequence ID" value="KAK3915802.1"/>
    <property type="molecule type" value="Genomic_DNA"/>
</dbReference>
<reference evidence="3" key="2">
    <citation type="journal article" date="2023" name="BMC Genomics">
        <title>Pest status, molecular evolution, and epigenetic factors derived from the genome assembly of Frankliniella fusca, a thysanopteran phytovirus vector.</title>
        <authorList>
            <person name="Catto M.A."/>
            <person name="Labadie P.E."/>
            <person name="Jacobson A.L."/>
            <person name="Kennedy G.G."/>
            <person name="Srinivasan R."/>
            <person name="Hunt B.G."/>
        </authorList>
    </citation>
    <scope>NUCLEOTIDE SEQUENCE</scope>
    <source>
        <strain evidence="3">PL_HMW_Pooled</strain>
    </source>
</reference>
<reference evidence="3" key="1">
    <citation type="submission" date="2021-07" db="EMBL/GenBank/DDBJ databases">
        <authorList>
            <person name="Catto M.A."/>
            <person name="Jacobson A."/>
            <person name="Kennedy G."/>
            <person name="Labadie P."/>
            <person name="Hunt B.G."/>
            <person name="Srinivasan R."/>
        </authorList>
    </citation>
    <scope>NUCLEOTIDE SEQUENCE</scope>
    <source>
        <strain evidence="3">PL_HMW_Pooled</strain>
        <tissue evidence="3">Head</tissue>
    </source>
</reference>
<protein>
    <submittedName>
        <fullName evidence="3">Uncharacterized protein</fullName>
    </submittedName>
</protein>
<feature type="region of interest" description="Disordered" evidence="1">
    <location>
        <begin position="39"/>
        <end position="61"/>
    </location>
</feature>
<feature type="compositionally biased region" description="Low complexity" evidence="1">
    <location>
        <begin position="149"/>
        <end position="160"/>
    </location>
</feature>
<evidence type="ECO:0000256" key="1">
    <source>
        <dbReference type="SAM" id="MobiDB-lite"/>
    </source>
</evidence>